<protein>
    <submittedName>
        <fullName evidence="2">Uncharacterized protein YlxW (UPF0749 family)</fullName>
    </submittedName>
</protein>
<accession>A0A7X0IPQ3</accession>
<sequence>MSTFVKSLKKQIEMLQAEVELYANAIDSLASELASARTQLAAHEAPDRQSVPEMTAGKVEIEPVDGIHAEITGAPSQSAA</sequence>
<reference evidence="2 3" key="1">
    <citation type="submission" date="2020-08" db="EMBL/GenBank/DDBJ databases">
        <title>Genomic Encyclopedia of Type Strains, Phase IV (KMG-V): Genome sequencing to study the core and pangenomes of soil and plant-associated prokaryotes.</title>
        <authorList>
            <person name="Whitman W."/>
        </authorList>
    </citation>
    <scope>NUCLEOTIDE SEQUENCE [LARGE SCALE GENOMIC DNA]</scope>
    <source>
        <strain evidence="2 3">SEMIA 4060</strain>
    </source>
</reference>
<name>A0A7X0IPQ3_9HYPH</name>
<gene>
    <name evidence="2" type="ORF">GGD46_002159</name>
</gene>
<evidence type="ECO:0000313" key="3">
    <source>
        <dbReference type="Proteomes" id="UP000565576"/>
    </source>
</evidence>
<organism evidence="2 3">
    <name type="scientific">Rhizobium lusitanum</name>
    <dbReference type="NCBI Taxonomy" id="293958"/>
    <lineage>
        <taxon>Bacteria</taxon>
        <taxon>Pseudomonadati</taxon>
        <taxon>Pseudomonadota</taxon>
        <taxon>Alphaproteobacteria</taxon>
        <taxon>Hyphomicrobiales</taxon>
        <taxon>Rhizobiaceae</taxon>
        <taxon>Rhizobium/Agrobacterium group</taxon>
        <taxon>Rhizobium</taxon>
    </lineage>
</organism>
<proteinExistence type="predicted"/>
<comment type="caution">
    <text evidence="2">The sequence shown here is derived from an EMBL/GenBank/DDBJ whole genome shotgun (WGS) entry which is preliminary data.</text>
</comment>
<keyword evidence="1" id="KW-0175">Coiled coil</keyword>
<dbReference type="AlphaFoldDB" id="A0A7X0IPQ3"/>
<dbReference type="EMBL" id="JACHBG010000004">
    <property type="protein sequence ID" value="MBB6484879.1"/>
    <property type="molecule type" value="Genomic_DNA"/>
</dbReference>
<evidence type="ECO:0000313" key="2">
    <source>
        <dbReference type="EMBL" id="MBB6484879.1"/>
    </source>
</evidence>
<dbReference type="RefSeq" id="WP_184703725.1">
    <property type="nucleotide sequence ID" value="NZ_JACHBG010000004.1"/>
</dbReference>
<feature type="coiled-coil region" evidence="1">
    <location>
        <begin position="5"/>
        <end position="32"/>
    </location>
</feature>
<dbReference type="Proteomes" id="UP000565576">
    <property type="component" value="Unassembled WGS sequence"/>
</dbReference>
<evidence type="ECO:0000256" key="1">
    <source>
        <dbReference type="SAM" id="Coils"/>
    </source>
</evidence>